<protein>
    <submittedName>
        <fullName evidence="2">Uncharacterized protein</fullName>
    </submittedName>
</protein>
<evidence type="ECO:0000313" key="3">
    <source>
        <dbReference type="Proteomes" id="UP001178507"/>
    </source>
</evidence>
<dbReference type="AlphaFoldDB" id="A0AA36IEI4"/>
<sequence>MSPASPAHGALTHGSLESLGSLTHESLEHELRDILGLHGLINWHRITQIWFAHAWGHWQLGVRGCCATCNMLLSFQLCTYGIDVEHRLWLAICQGLAAVSLFMQWWLASPYMFLIRASACVAKSLILLHLTICGRNSMFNPVDCDMVKWDDPRVPFRIMHGIMVVYWMATASSLTMQFLQPLRGVSSTTGNIQLWIRARIRATGVPVQLARGILKPILLTGTEYERAPIEAVINITRAGLICIVVWSLDNQWRTSGVVHAYSPDATPHDEDQDLSTCTSDESIKSVLDEIPELLQ</sequence>
<evidence type="ECO:0000256" key="1">
    <source>
        <dbReference type="SAM" id="Phobius"/>
    </source>
</evidence>
<proteinExistence type="predicted"/>
<accession>A0AA36IEI4</accession>
<keyword evidence="3" id="KW-1185">Reference proteome</keyword>
<keyword evidence="1" id="KW-0812">Transmembrane</keyword>
<keyword evidence="1" id="KW-0472">Membrane</keyword>
<keyword evidence="1" id="KW-1133">Transmembrane helix</keyword>
<gene>
    <name evidence="2" type="ORF">EVOR1521_LOCUS12684</name>
</gene>
<organism evidence="2 3">
    <name type="scientific">Effrenium voratum</name>
    <dbReference type="NCBI Taxonomy" id="2562239"/>
    <lineage>
        <taxon>Eukaryota</taxon>
        <taxon>Sar</taxon>
        <taxon>Alveolata</taxon>
        <taxon>Dinophyceae</taxon>
        <taxon>Suessiales</taxon>
        <taxon>Symbiodiniaceae</taxon>
        <taxon>Effrenium</taxon>
    </lineage>
</organism>
<dbReference type="Proteomes" id="UP001178507">
    <property type="component" value="Unassembled WGS sequence"/>
</dbReference>
<comment type="caution">
    <text evidence="2">The sequence shown here is derived from an EMBL/GenBank/DDBJ whole genome shotgun (WGS) entry which is preliminary data.</text>
</comment>
<feature type="transmembrane region" description="Helical" evidence="1">
    <location>
        <begin position="154"/>
        <end position="179"/>
    </location>
</feature>
<name>A0AA36IEI4_9DINO</name>
<reference evidence="2" key="1">
    <citation type="submission" date="2023-08" db="EMBL/GenBank/DDBJ databases">
        <authorList>
            <person name="Chen Y."/>
            <person name="Shah S."/>
            <person name="Dougan E. K."/>
            <person name="Thang M."/>
            <person name="Chan C."/>
        </authorList>
    </citation>
    <scope>NUCLEOTIDE SEQUENCE</scope>
</reference>
<dbReference type="EMBL" id="CAUJNA010001347">
    <property type="protein sequence ID" value="CAJ1386278.1"/>
    <property type="molecule type" value="Genomic_DNA"/>
</dbReference>
<feature type="transmembrane region" description="Helical" evidence="1">
    <location>
        <begin position="113"/>
        <end position="133"/>
    </location>
</feature>
<evidence type="ECO:0000313" key="2">
    <source>
        <dbReference type="EMBL" id="CAJ1386278.1"/>
    </source>
</evidence>
<feature type="transmembrane region" description="Helical" evidence="1">
    <location>
        <begin position="88"/>
        <end position="107"/>
    </location>
</feature>